<dbReference type="Proteomes" id="UP000828390">
    <property type="component" value="Unassembled WGS sequence"/>
</dbReference>
<proteinExistence type="predicted"/>
<dbReference type="AlphaFoldDB" id="A0A9D4RAX9"/>
<evidence type="ECO:0000313" key="2">
    <source>
        <dbReference type="EMBL" id="KAH3860743.1"/>
    </source>
</evidence>
<feature type="compositionally biased region" description="Basic and acidic residues" evidence="1">
    <location>
        <begin position="1"/>
        <end position="26"/>
    </location>
</feature>
<sequence>MKEGRKEGRQARKEGREGKEGRTKEGRKVRKEGRKEEGRREGRRKEEGRKGRNKMASICYRRKFYFGEAIKRTAASFAVELHHLNCKPCNSNTF</sequence>
<reference evidence="2" key="1">
    <citation type="journal article" date="2019" name="bioRxiv">
        <title>The Genome of the Zebra Mussel, Dreissena polymorpha: A Resource for Invasive Species Research.</title>
        <authorList>
            <person name="McCartney M.A."/>
            <person name="Auch B."/>
            <person name="Kono T."/>
            <person name="Mallez S."/>
            <person name="Zhang Y."/>
            <person name="Obille A."/>
            <person name="Becker A."/>
            <person name="Abrahante J.E."/>
            <person name="Garbe J."/>
            <person name="Badalamenti J.P."/>
            <person name="Herman A."/>
            <person name="Mangelson H."/>
            <person name="Liachko I."/>
            <person name="Sullivan S."/>
            <person name="Sone E.D."/>
            <person name="Koren S."/>
            <person name="Silverstein K.A.T."/>
            <person name="Beckman K.B."/>
            <person name="Gohl D.M."/>
        </authorList>
    </citation>
    <scope>NUCLEOTIDE SEQUENCE</scope>
    <source>
        <strain evidence="2">Duluth1</strain>
        <tissue evidence="2">Whole animal</tissue>
    </source>
</reference>
<feature type="region of interest" description="Disordered" evidence="1">
    <location>
        <begin position="1"/>
        <end position="53"/>
    </location>
</feature>
<evidence type="ECO:0000256" key="1">
    <source>
        <dbReference type="SAM" id="MobiDB-lite"/>
    </source>
</evidence>
<keyword evidence="3" id="KW-1185">Reference proteome</keyword>
<dbReference type="EMBL" id="JAIWYP010000002">
    <property type="protein sequence ID" value="KAH3860743.1"/>
    <property type="molecule type" value="Genomic_DNA"/>
</dbReference>
<reference evidence="2" key="2">
    <citation type="submission" date="2020-11" db="EMBL/GenBank/DDBJ databases">
        <authorList>
            <person name="McCartney M.A."/>
            <person name="Auch B."/>
            <person name="Kono T."/>
            <person name="Mallez S."/>
            <person name="Becker A."/>
            <person name="Gohl D.M."/>
            <person name="Silverstein K.A.T."/>
            <person name="Koren S."/>
            <person name="Bechman K.B."/>
            <person name="Herman A."/>
            <person name="Abrahante J.E."/>
            <person name="Garbe J."/>
        </authorList>
    </citation>
    <scope>NUCLEOTIDE SEQUENCE</scope>
    <source>
        <strain evidence="2">Duluth1</strain>
        <tissue evidence="2">Whole animal</tissue>
    </source>
</reference>
<accession>A0A9D4RAX9</accession>
<evidence type="ECO:0000313" key="3">
    <source>
        <dbReference type="Proteomes" id="UP000828390"/>
    </source>
</evidence>
<protein>
    <submittedName>
        <fullName evidence="2">Uncharacterized protein</fullName>
    </submittedName>
</protein>
<name>A0A9D4RAX9_DREPO</name>
<comment type="caution">
    <text evidence="2">The sequence shown here is derived from an EMBL/GenBank/DDBJ whole genome shotgun (WGS) entry which is preliminary data.</text>
</comment>
<organism evidence="2 3">
    <name type="scientific">Dreissena polymorpha</name>
    <name type="common">Zebra mussel</name>
    <name type="synonym">Mytilus polymorpha</name>
    <dbReference type="NCBI Taxonomy" id="45954"/>
    <lineage>
        <taxon>Eukaryota</taxon>
        <taxon>Metazoa</taxon>
        <taxon>Spiralia</taxon>
        <taxon>Lophotrochozoa</taxon>
        <taxon>Mollusca</taxon>
        <taxon>Bivalvia</taxon>
        <taxon>Autobranchia</taxon>
        <taxon>Heteroconchia</taxon>
        <taxon>Euheterodonta</taxon>
        <taxon>Imparidentia</taxon>
        <taxon>Neoheterodontei</taxon>
        <taxon>Myida</taxon>
        <taxon>Dreissenoidea</taxon>
        <taxon>Dreissenidae</taxon>
        <taxon>Dreissena</taxon>
    </lineage>
</organism>
<gene>
    <name evidence="2" type="ORF">DPMN_023662</name>
</gene>
<feature type="compositionally biased region" description="Basic and acidic residues" evidence="1">
    <location>
        <begin position="33"/>
        <end position="50"/>
    </location>
</feature>